<dbReference type="PANTHER" id="PTHR23021:SF19">
    <property type="entry name" value="SERPENTINE RECEPTOR, CLASS T"/>
    <property type="match status" value="1"/>
</dbReference>
<keyword evidence="1" id="KW-1133">Transmembrane helix</keyword>
<feature type="transmembrane region" description="Helical" evidence="1">
    <location>
        <begin position="107"/>
        <end position="132"/>
    </location>
</feature>
<sequence>MSSSKMTLFYVLTNSFTLPDAYECPEHMKKPSSTKWPIFGSYLLISGTIFILLYLPCLIAIIRAKAWTPAYQLMLIIAILDIISLTVGSLIAGITAINGTHFCQYPLFSYIVGAVGIGGWMTDCLACILLAIERCVEVNPSFFLSVLFKKNPFRVIMACIVTYGVYALFFTNPPIFNPEYSVYLFDPMIGKDPSLYTNLAHAMNNPVVAVSTTALYFYLCYYLIFKFGYSTSMWIYRSKRQIILQGVILCFFHSAAAIIYEYMQYFSPPIWLILAGQVTWQISSGCLSIVYLTLNRTIRNSVIKMLIPKSLRIRWGMHIGVEEHLELEHAMDSAGNVGVAVTLYILCFIAICKIKSSAPVYQLMFFIAIFDIIAIIVGSLILGYLTFHGIFFCQCPLFFFIIGSLAMFTWLFNCVSCIILAIERCSEVNPKFFLSFLFGKKVFRVVKTLVFIYGINGLMFSKPVIFSPEYTSFIYDPLIGKDPSLYQNNWLAGNNFAIALSTTTLYFYLCYYLLLKYRYSTSMWLYKSTRQIILQGVVMCFFHSAAACIYEYMAYFTPTLYVIVAGEVVYQLACSCLSVVYLTLNRTIRNTVVKMVIPKSIRAKYGWHIGVEEHLAVEQAAETNGIALVNASGMPVKFDNFFVN</sequence>
<keyword evidence="1" id="KW-0472">Membrane</keyword>
<keyword evidence="1" id="KW-0812">Transmembrane</keyword>
<dbReference type="InterPro" id="IPR019425">
    <property type="entry name" value="7TM_GPCR_serpentine_rcpt_Srt"/>
</dbReference>
<dbReference type="PANTHER" id="PTHR23021">
    <property type="entry name" value="SERPENTINE RECEPTOR, CLASS T"/>
    <property type="match status" value="1"/>
</dbReference>
<dbReference type="OrthoDB" id="5873245at2759"/>
<dbReference type="AlphaFoldDB" id="A0A2G5T9S1"/>
<dbReference type="Proteomes" id="UP000230233">
    <property type="component" value="Chromosome V"/>
</dbReference>
<dbReference type="Pfam" id="PF10321">
    <property type="entry name" value="7TM_GPCR_Srt"/>
    <property type="match status" value="2"/>
</dbReference>
<comment type="caution">
    <text evidence="2">The sequence shown here is derived from an EMBL/GenBank/DDBJ whole genome shotgun (WGS) entry which is preliminary data.</text>
</comment>
<dbReference type="STRING" id="1611254.A0A2G5T9S1"/>
<feature type="transmembrane region" description="Helical" evidence="1">
    <location>
        <begin position="561"/>
        <end position="584"/>
    </location>
</feature>
<feature type="transmembrane region" description="Helical" evidence="1">
    <location>
        <begin position="496"/>
        <end position="515"/>
    </location>
</feature>
<feature type="transmembrane region" description="Helical" evidence="1">
    <location>
        <begin position="442"/>
        <end position="460"/>
    </location>
</feature>
<evidence type="ECO:0000313" key="3">
    <source>
        <dbReference type="Proteomes" id="UP000230233"/>
    </source>
</evidence>
<feature type="transmembrane region" description="Helical" evidence="1">
    <location>
        <begin position="363"/>
        <end position="385"/>
    </location>
</feature>
<organism evidence="2 3">
    <name type="scientific">Caenorhabditis nigoni</name>
    <dbReference type="NCBI Taxonomy" id="1611254"/>
    <lineage>
        <taxon>Eukaryota</taxon>
        <taxon>Metazoa</taxon>
        <taxon>Ecdysozoa</taxon>
        <taxon>Nematoda</taxon>
        <taxon>Chromadorea</taxon>
        <taxon>Rhabditida</taxon>
        <taxon>Rhabditina</taxon>
        <taxon>Rhabditomorpha</taxon>
        <taxon>Rhabditoidea</taxon>
        <taxon>Rhabditidae</taxon>
        <taxon>Peloderinae</taxon>
        <taxon>Caenorhabditis</taxon>
    </lineage>
</organism>
<feature type="transmembrane region" description="Helical" evidence="1">
    <location>
        <begin position="241"/>
        <end position="263"/>
    </location>
</feature>
<dbReference type="EMBL" id="PDUG01000005">
    <property type="protein sequence ID" value="PIC24145.1"/>
    <property type="molecule type" value="Genomic_DNA"/>
</dbReference>
<keyword evidence="3" id="KW-1185">Reference proteome</keyword>
<evidence type="ECO:0000313" key="2">
    <source>
        <dbReference type="EMBL" id="PIC24145.1"/>
    </source>
</evidence>
<accession>A0A2G5T9S1</accession>
<feature type="transmembrane region" description="Helical" evidence="1">
    <location>
        <begin position="269"/>
        <end position="294"/>
    </location>
</feature>
<feature type="transmembrane region" description="Helical" evidence="1">
    <location>
        <begin position="207"/>
        <end position="229"/>
    </location>
</feature>
<reference evidence="3" key="1">
    <citation type="submission" date="2017-10" db="EMBL/GenBank/DDBJ databases">
        <title>Rapid genome shrinkage in a self-fertile nematode reveals novel sperm competition proteins.</title>
        <authorList>
            <person name="Yin D."/>
            <person name="Schwarz E.M."/>
            <person name="Thomas C.G."/>
            <person name="Felde R.L."/>
            <person name="Korf I.F."/>
            <person name="Cutter A.D."/>
            <person name="Schartner C.M."/>
            <person name="Ralston E.J."/>
            <person name="Meyer B.J."/>
            <person name="Haag E.S."/>
        </authorList>
    </citation>
    <scope>NUCLEOTIDE SEQUENCE [LARGE SCALE GENOMIC DNA]</scope>
    <source>
        <strain evidence="3">JU1422</strain>
    </source>
</reference>
<proteinExistence type="predicted"/>
<feature type="transmembrane region" description="Helical" evidence="1">
    <location>
        <begin position="153"/>
        <end position="171"/>
    </location>
</feature>
<name>A0A2G5T9S1_9PELO</name>
<feature type="transmembrane region" description="Helical" evidence="1">
    <location>
        <begin position="397"/>
        <end position="422"/>
    </location>
</feature>
<feature type="transmembrane region" description="Helical" evidence="1">
    <location>
        <begin position="73"/>
        <end position="95"/>
    </location>
</feature>
<dbReference type="SUPFAM" id="SSF81321">
    <property type="entry name" value="Family A G protein-coupled receptor-like"/>
    <property type="match status" value="2"/>
</dbReference>
<feature type="transmembrane region" description="Helical" evidence="1">
    <location>
        <begin position="39"/>
        <end position="61"/>
    </location>
</feature>
<evidence type="ECO:0000256" key="1">
    <source>
        <dbReference type="SAM" id="Phobius"/>
    </source>
</evidence>
<protein>
    <submittedName>
        <fullName evidence="2">Uncharacterized protein</fullName>
    </submittedName>
</protein>
<feature type="transmembrane region" description="Helical" evidence="1">
    <location>
        <begin position="536"/>
        <end position="555"/>
    </location>
</feature>
<gene>
    <name evidence="2" type="primary">Cnig_chr_V.g17584</name>
    <name evidence="2" type="ORF">B9Z55_017584</name>
</gene>